<evidence type="ECO:0000313" key="1">
    <source>
        <dbReference type="EMBL" id="GBP55757.1"/>
    </source>
</evidence>
<dbReference type="EMBL" id="BGZK01000677">
    <property type="protein sequence ID" value="GBP55757.1"/>
    <property type="molecule type" value="Genomic_DNA"/>
</dbReference>
<proteinExistence type="predicted"/>
<sequence>MVAYGQRLSSSDSGSLLEVHLLPLPSRVFLMARRRLRSHSAPRMSPRRSPAVAPRSVVRHRGRETSRVSFCRVEAFVLFKASLGILRGTVGRRHLDSAILFDRAAIMHIAKNPRMTFTNPLGKDREFIELLAYYTGERIVDTLLGRYYKLVGGISKPLTYHDRKRNKIKLGYITTDCKPFEFFLPSPSRKSDTHVKDVAARADLGGRGGLTVAVREGAVLGGVMRIEKEAGEEDTVPIFTDFTVTHIEAERSLPTLVKRRGRETTYAVFTEIKRRASFYTHVLRQRRSRFRMCSAGALSALTRPFIEHADLSYSGFGRTFALQ</sequence>
<keyword evidence="2" id="KW-1185">Reference proteome</keyword>
<name>A0A4C1X098_EUMVA</name>
<gene>
    <name evidence="1" type="ORF">EVAR_23568_1</name>
</gene>
<comment type="caution">
    <text evidence="1">The sequence shown here is derived from an EMBL/GenBank/DDBJ whole genome shotgun (WGS) entry which is preliminary data.</text>
</comment>
<evidence type="ECO:0000313" key="2">
    <source>
        <dbReference type="Proteomes" id="UP000299102"/>
    </source>
</evidence>
<reference evidence="1 2" key="1">
    <citation type="journal article" date="2019" name="Commun. Biol.">
        <title>The bagworm genome reveals a unique fibroin gene that provides high tensile strength.</title>
        <authorList>
            <person name="Kono N."/>
            <person name="Nakamura H."/>
            <person name="Ohtoshi R."/>
            <person name="Tomita M."/>
            <person name="Numata K."/>
            <person name="Arakawa K."/>
        </authorList>
    </citation>
    <scope>NUCLEOTIDE SEQUENCE [LARGE SCALE GENOMIC DNA]</scope>
</reference>
<protein>
    <submittedName>
        <fullName evidence="1">Uncharacterized protein</fullName>
    </submittedName>
</protein>
<accession>A0A4C1X098</accession>
<dbReference type="Proteomes" id="UP000299102">
    <property type="component" value="Unassembled WGS sequence"/>
</dbReference>
<organism evidence="1 2">
    <name type="scientific">Eumeta variegata</name>
    <name type="common">Bagworm moth</name>
    <name type="synonym">Eumeta japonica</name>
    <dbReference type="NCBI Taxonomy" id="151549"/>
    <lineage>
        <taxon>Eukaryota</taxon>
        <taxon>Metazoa</taxon>
        <taxon>Ecdysozoa</taxon>
        <taxon>Arthropoda</taxon>
        <taxon>Hexapoda</taxon>
        <taxon>Insecta</taxon>
        <taxon>Pterygota</taxon>
        <taxon>Neoptera</taxon>
        <taxon>Endopterygota</taxon>
        <taxon>Lepidoptera</taxon>
        <taxon>Glossata</taxon>
        <taxon>Ditrysia</taxon>
        <taxon>Tineoidea</taxon>
        <taxon>Psychidae</taxon>
        <taxon>Oiketicinae</taxon>
        <taxon>Eumeta</taxon>
    </lineage>
</organism>
<dbReference type="AlphaFoldDB" id="A0A4C1X098"/>